<keyword evidence="4 6" id="KW-0274">FAD</keyword>
<feature type="domain" description="FAD dependent oxidoreductase" evidence="7">
    <location>
        <begin position="5"/>
        <end position="347"/>
    </location>
</feature>
<evidence type="ECO:0000256" key="3">
    <source>
        <dbReference type="ARBA" id="ARBA00022630"/>
    </source>
</evidence>
<gene>
    <name evidence="8" type="ORF">CCHLO57077_00012243</name>
</gene>
<feature type="binding site" evidence="6">
    <location>
        <position position="331"/>
    </location>
    <ligand>
        <name>D-dopa</name>
        <dbReference type="ChEBI" id="CHEBI:149689"/>
    </ligand>
</feature>
<evidence type="ECO:0000256" key="1">
    <source>
        <dbReference type="ARBA" id="ARBA00001974"/>
    </source>
</evidence>
<evidence type="ECO:0000259" key="7">
    <source>
        <dbReference type="Pfam" id="PF01266"/>
    </source>
</evidence>
<dbReference type="GO" id="GO:0019478">
    <property type="term" value="P:D-amino acid catabolic process"/>
    <property type="evidence" value="ECO:0007669"/>
    <property type="project" value="TreeGrafter"/>
</dbReference>
<dbReference type="PANTHER" id="PTHR11530:SF16">
    <property type="entry name" value="D-AMINO ACID OXIDASE (AFU_ORTHOLOGUE AFUA_5G11290)"/>
    <property type="match status" value="1"/>
</dbReference>
<dbReference type="InterPro" id="IPR006076">
    <property type="entry name" value="FAD-dep_OxRdtase"/>
</dbReference>
<feature type="binding site" evidence="6">
    <location>
        <position position="304"/>
    </location>
    <ligand>
        <name>D-dopa</name>
        <dbReference type="ChEBI" id="CHEBI:149689"/>
    </ligand>
</feature>
<dbReference type="GO" id="GO:0003884">
    <property type="term" value="F:D-amino-acid oxidase activity"/>
    <property type="evidence" value="ECO:0007669"/>
    <property type="project" value="InterPro"/>
</dbReference>
<dbReference type="SUPFAM" id="SSF54373">
    <property type="entry name" value="FAD-linked reductases, C-terminal domain"/>
    <property type="match status" value="1"/>
</dbReference>
<sequence>MPSFLVIGAGVIGLSTTLELRARYPGSDLVIAAKCLPGDSAPDYTSAWGGANWFPAARENGPPEDWEAIGYRKLKELASMRPESGVQPMNIRWHYERPIDEVGIKTPETGKLWFEQLVGVLAKIDEEDLPERNSFGFEMASFVINVQRYLSRVVADSSRLQNEAERKGIYIHRHIFGHIQEALDLFPQVNAVFNCTGIGALTLAGVEDKKIFSARGQIMLVQGPEKPIEKMCFRAPHRDGAATHIFPRGERGGVILGGCREKYNWDAEADMEFAEVIKRRCCALVPQLGKPKDLKIIKHGVGFRPGREGGARIAPETINGRLVIHNYGAGGTGFQAGWGMARYAVDLLPDPARI</sequence>
<dbReference type="InterPro" id="IPR006181">
    <property type="entry name" value="D-amino_acid_oxidase_CS"/>
</dbReference>
<keyword evidence="3" id="KW-0285">Flavoprotein</keyword>
<accession>A0AA35MEL7</accession>
<protein>
    <recommendedName>
        <fullName evidence="7">FAD dependent oxidoreductase domain-containing protein</fullName>
    </recommendedName>
</protein>
<dbReference type="Gene3D" id="3.30.9.10">
    <property type="entry name" value="D-Amino Acid Oxidase, subunit A, domain 2"/>
    <property type="match status" value="1"/>
</dbReference>
<dbReference type="PIRSF" id="PIRSF000189">
    <property type="entry name" value="D-aa_oxidase"/>
    <property type="match status" value="1"/>
</dbReference>
<dbReference type="Proteomes" id="UP001160390">
    <property type="component" value="Unassembled WGS sequence"/>
</dbReference>
<dbReference type="EMBL" id="CABFNP030001260">
    <property type="protein sequence ID" value="CAI6094776.1"/>
    <property type="molecule type" value="Genomic_DNA"/>
</dbReference>
<evidence type="ECO:0000256" key="2">
    <source>
        <dbReference type="ARBA" id="ARBA00006730"/>
    </source>
</evidence>
<comment type="caution">
    <text evidence="8">The sequence shown here is derived from an EMBL/GenBank/DDBJ whole genome shotgun (WGS) entry which is preliminary data.</text>
</comment>
<dbReference type="GO" id="GO:0071949">
    <property type="term" value="F:FAD binding"/>
    <property type="evidence" value="ECO:0007669"/>
    <property type="project" value="InterPro"/>
</dbReference>
<evidence type="ECO:0000256" key="5">
    <source>
        <dbReference type="ARBA" id="ARBA00023002"/>
    </source>
</evidence>
<evidence type="ECO:0000256" key="6">
    <source>
        <dbReference type="PIRSR" id="PIRSR000189-1"/>
    </source>
</evidence>
<dbReference type="Gene3D" id="3.40.50.720">
    <property type="entry name" value="NAD(P)-binding Rossmann-like Domain"/>
    <property type="match status" value="1"/>
</dbReference>
<organism evidence="8 9">
    <name type="scientific">Clonostachys chloroleuca</name>
    <dbReference type="NCBI Taxonomy" id="1926264"/>
    <lineage>
        <taxon>Eukaryota</taxon>
        <taxon>Fungi</taxon>
        <taxon>Dikarya</taxon>
        <taxon>Ascomycota</taxon>
        <taxon>Pezizomycotina</taxon>
        <taxon>Sordariomycetes</taxon>
        <taxon>Hypocreomycetidae</taxon>
        <taxon>Hypocreales</taxon>
        <taxon>Bionectriaceae</taxon>
        <taxon>Clonostachys</taxon>
    </lineage>
</organism>
<dbReference type="Pfam" id="PF01266">
    <property type="entry name" value="DAO"/>
    <property type="match status" value="1"/>
</dbReference>
<keyword evidence="5" id="KW-0560">Oxidoreductase</keyword>
<dbReference type="AlphaFoldDB" id="A0AA35MEL7"/>
<dbReference type="InterPro" id="IPR023209">
    <property type="entry name" value="DAO"/>
</dbReference>
<feature type="binding site" evidence="6">
    <location>
        <position position="196"/>
    </location>
    <ligand>
        <name>FAD</name>
        <dbReference type="ChEBI" id="CHEBI:57692"/>
    </ligand>
</feature>
<evidence type="ECO:0000256" key="4">
    <source>
        <dbReference type="ARBA" id="ARBA00022827"/>
    </source>
</evidence>
<evidence type="ECO:0000313" key="8">
    <source>
        <dbReference type="EMBL" id="CAI6094776.1"/>
    </source>
</evidence>
<dbReference type="PROSITE" id="PS00677">
    <property type="entry name" value="DAO"/>
    <property type="match status" value="1"/>
</dbReference>
<dbReference type="GO" id="GO:0005737">
    <property type="term" value="C:cytoplasm"/>
    <property type="evidence" value="ECO:0007669"/>
    <property type="project" value="TreeGrafter"/>
</dbReference>
<reference evidence="8" key="1">
    <citation type="submission" date="2023-01" db="EMBL/GenBank/DDBJ databases">
        <authorList>
            <person name="Piombo E."/>
        </authorList>
    </citation>
    <scope>NUCLEOTIDE SEQUENCE</scope>
</reference>
<name>A0AA35MEL7_9HYPO</name>
<proteinExistence type="inferred from homology"/>
<keyword evidence="9" id="KW-1185">Reference proteome</keyword>
<dbReference type="PANTHER" id="PTHR11530">
    <property type="entry name" value="D-AMINO ACID OXIDASE"/>
    <property type="match status" value="1"/>
</dbReference>
<comment type="similarity">
    <text evidence="2">Belongs to the DAMOX/DASOX family.</text>
</comment>
<evidence type="ECO:0000313" key="9">
    <source>
        <dbReference type="Proteomes" id="UP001160390"/>
    </source>
</evidence>
<feature type="binding site" evidence="6">
    <location>
        <begin position="45"/>
        <end position="46"/>
    </location>
    <ligand>
        <name>FAD</name>
        <dbReference type="ChEBI" id="CHEBI:57692"/>
    </ligand>
</feature>
<comment type="cofactor">
    <cofactor evidence="1 6">
        <name>FAD</name>
        <dbReference type="ChEBI" id="CHEBI:57692"/>
    </cofactor>
</comment>
<dbReference type="SUPFAM" id="SSF51971">
    <property type="entry name" value="Nucleotide-binding domain"/>
    <property type="match status" value="1"/>
</dbReference>